<proteinExistence type="predicted"/>
<dbReference type="PROSITE" id="PS51046">
    <property type="entry name" value="GON"/>
    <property type="match status" value="1"/>
</dbReference>
<evidence type="ECO:0000259" key="3">
    <source>
        <dbReference type="PROSITE" id="PS50948"/>
    </source>
</evidence>
<dbReference type="AlphaFoldDB" id="A0A8W8M2Z3"/>
<evidence type="ECO:0000256" key="1">
    <source>
        <dbReference type="ARBA" id="ARBA00022723"/>
    </source>
</evidence>
<dbReference type="InterPro" id="IPR003609">
    <property type="entry name" value="Pan_app"/>
</dbReference>
<dbReference type="OMA" id="GEYWIFL"/>
<organism evidence="5 6">
    <name type="scientific">Magallana gigas</name>
    <name type="common">Pacific oyster</name>
    <name type="synonym">Crassostrea gigas</name>
    <dbReference type="NCBI Taxonomy" id="29159"/>
    <lineage>
        <taxon>Eukaryota</taxon>
        <taxon>Metazoa</taxon>
        <taxon>Spiralia</taxon>
        <taxon>Lophotrochozoa</taxon>
        <taxon>Mollusca</taxon>
        <taxon>Bivalvia</taxon>
        <taxon>Autobranchia</taxon>
        <taxon>Pteriomorphia</taxon>
        <taxon>Ostreida</taxon>
        <taxon>Ostreoidea</taxon>
        <taxon>Ostreidae</taxon>
        <taxon>Magallana</taxon>
    </lineage>
</organism>
<sequence length="458" mass="50953">MESFHGVLENRLYSQISWRQWVFIVTIGLLLVLGVAILISSVTFLHASNNGESDRGAGPWKNMLQQSNQERPGLDANHITPAINGRSLLGDSCSGDDSCPENSVCESGQCSCNLTYFAHSGKCNKGSLLGVSCSGVNSCPANSVCESGQCSCNLTYFAHNGKCYKDEIFLRQTTTRIDLIELSIAIWSGHFPRRSDCTSKCTQEPDCVSLLYNMADESCDLFNVIYDSDDRGDIDYYWVLEDRGNRWVPESCLNLSTCSGIRTDGEYWVYPTVTNRRRTKIYCHNLATEPSPFITLKYTNSFIFHDGSNWIIQHRQCQSSIQPPLKKTEFLKVKIDIESMVVNGTDYTFTSLTGLKPIQYGYAHDCNGENFRNPCPHFGTATIDTRGTGLIVDPTVDFGLKHGYEAAMKNFHRSVYGQISFTCAGWCGICGPISGPIKFKHSMDFISASEAQAVICHK</sequence>
<dbReference type="Pfam" id="PF01683">
    <property type="entry name" value="EB"/>
    <property type="match status" value="1"/>
</dbReference>
<dbReference type="EnsemblMetazoa" id="G30935.10">
    <property type="protein sequence ID" value="G30935.10:cds"/>
    <property type="gene ID" value="G30935"/>
</dbReference>
<dbReference type="GO" id="GO:0008270">
    <property type="term" value="F:zinc ion binding"/>
    <property type="evidence" value="ECO:0007669"/>
    <property type="project" value="InterPro"/>
</dbReference>
<accession>A0A8W8M2Z3</accession>
<evidence type="ECO:0008006" key="7">
    <source>
        <dbReference type="Google" id="ProtNLM"/>
    </source>
</evidence>
<keyword evidence="2" id="KW-1133">Transmembrane helix</keyword>
<keyword evidence="6" id="KW-1185">Reference proteome</keyword>
<dbReference type="OrthoDB" id="5855429at2759"/>
<dbReference type="InterPro" id="IPR012314">
    <property type="entry name" value="Pept_M12B_GON-ADAMTSs"/>
</dbReference>
<name>A0A8W8M2Z3_MAGGI</name>
<evidence type="ECO:0000256" key="2">
    <source>
        <dbReference type="SAM" id="Phobius"/>
    </source>
</evidence>
<keyword evidence="2" id="KW-0812">Transmembrane</keyword>
<feature type="domain" description="Apple" evidence="3">
    <location>
        <begin position="163"/>
        <end position="252"/>
    </location>
</feature>
<feature type="domain" description="GON" evidence="4">
    <location>
        <begin position="248"/>
        <end position="443"/>
    </location>
</feature>
<evidence type="ECO:0000259" key="4">
    <source>
        <dbReference type="PROSITE" id="PS51046"/>
    </source>
</evidence>
<dbReference type="PROSITE" id="PS50948">
    <property type="entry name" value="PAN"/>
    <property type="match status" value="1"/>
</dbReference>
<keyword evidence="1" id="KW-0479">Metal-binding</keyword>
<dbReference type="Pfam" id="PF08685">
    <property type="entry name" value="GON"/>
    <property type="match status" value="1"/>
</dbReference>
<evidence type="ECO:0000313" key="6">
    <source>
        <dbReference type="Proteomes" id="UP000005408"/>
    </source>
</evidence>
<dbReference type="InterPro" id="IPR006149">
    <property type="entry name" value="EB_dom"/>
</dbReference>
<protein>
    <recommendedName>
        <fullName evidence="7">Apple domain-containing protein</fullName>
    </recommendedName>
</protein>
<dbReference type="EnsemblMetazoa" id="G30935.9">
    <property type="protein sequence ID" value="G30935.9:cds"/>
    <property type="gene ID" value="G30935"/>
</dbReference>
<evidence type="ECO:0000313" key="5">
    <source>
        <dbReference type="EnsemblMetazoa" id="G30935.9:cds"/>
    </source>
</evidence>
<dbReference type="Proteomes" id="UP000005408">
    <property type="component" value="Unassembled WGS sequence"/>
</dbReference>
<reference evidence="5" key="1">
    <citation type="submission" date="2022-08" db="UniProtKB">
        <authorList>
            <consortium name="EnsemblMetazoa"/>
        </authorList>
    </citation>
    <scope>IDENTIFICATION</scope>
    <source>
        <strain evidence="5">05x7-T-G4-1.051#20</strain>
    </source>
</reference>
<keyword evidence="2" id="KW-0472">Membrane</keyword>
<feature type="transmembrane region" description="Helical" evidence="2">
    <location>
        <begin position="21"/>
        <end position="45"/>
    </location>
</feature>
<dbReference type="GO" id="GO:0004222">
    <property type="term" value="F:metalloendopeptidase activity"/>
    <property type="evidence" value="ECO:0007669"/>
    <property type="project" value="InterPro"/>
</dbReference>
<dbReference type="EnsemblMetazoa" id="G30935.12">
    <property type="protein sequence ID" value="G30935.12:cds"/>
    <property type="gene ID" value="G30935"/>
</dbReference>
<dbReference type="EnsemblMetazoa" id="G30935.13">
    <property type="protein sequence ID" value="G30935.13:cds"/>
    <property type="gene ID" value="G30935"/>
</dbReference>